<dbReference type="RefSeq" id="WP_124543760.1">
    <property type="nucleotide sequence ID" value="NZ_QUSW01000011.1"/>
</dbReference>
<evidence type="ECO:0000256" key="1">
    <source>
        <dbReference type="SAM" id="MobiDB-lite"/>
    </source>
</evidence>
<reference evidence="2 3" key="1">
    <citation type="submission" date="2018-08" db="EMBL/GenBank/DDBJ databases">
        <authorList>
            <person name="Khan S.A."/>
            <person name="Jeon C.O."/>
            <person name="Chun B.H."/>
            <person name="Jeong S.E."/>
        </authorList>
    </citation>
    <scope>NUCLEOTIDE SEQUENCE [LARGE SCALE GENOMIC DNA]</scope>
    <source>
        <strain evidence="2 3">S-16</strain>
    </source>
</reference>
<name>A0A3N7HH91_9BURK</name>
<sequence>MATNKRPTGAGQPMPEEMRRARDEQAALAVFSTPGDDAAEPIDDDFRFVLGELLAAYKPVLEADLKRTESPDALIKEALDTAPSCEDEFAQAMALFERFTSEEVATRVLPSAIREVLGPNERWRWCLLHLRCCIIFGWLLCRGPRTFAGSSYYLYRYWRCVREVLGAPVANPPTVAERADFTVLVQALAKAYKPYLDDQLANVEFPGGVPDDILSGRVDCFEGQDASVQILERLLSTDTAAALMGRELIAKYRVEPLFWFCRCWCLCAIRFGCCLARARNLRDVLRCLRSYRACLRRCVRPLHCALTAPTGCIAGETDILPGRILEPVKGDAEGLDFSRYLIEVRDPGNNLLSGVVVYPNNVGAPDVAAVQGNFVVSAGTLGWIDTRKCAVDAGIELLTSTTFSVTLRVFSTTGTQVQPPCTTTFSLSVNEVYIKRVSTPWSVDFTNPAEPLRVANSAASLEATVGGALHVRGAANVYGCTGEKIKEYTLWAIPDPTFSMPQPAPFTSIVPGVDWTLVRHIAFAPQVIAQPSGPPINFTADQVRSYNVLDGDPEPDVLTNEWSTRSECICVHIDSTLLCFCTNVPSLAPSSFNSNVLPKMNPVLEGGTGKFSFLMQVVDTSGNTYYDIQRVWVDNEPIKAAITGIGGQAPCADLYTQTHEGIFKTVQIRGFAWDQYIDPTDTVTPTSDNFDQYSVEFLKQSAATPALLISSTSPVPARPLPLAVDTLANWNLQSVDAATNPMGLPPDQLLAPGQACVYNVILQVNDKTVVNEATNHDSGLVLFPIKIINGPEPL</sequence>
<protein>
    <submittedName>
        <fullName evidence="2">Uncharacterized protein</fullName>
    </submittedName>
</protein>
<feature type="region of interest" description="Disordered" evidence="1">
    <location>
        <begin position="1"/>
        <end position="23"/>
    </location>
</feature>
<dbReference type="OrthoDB" id="8866345at2"/>
<organism evidence="2 3">
    <name type="scientific">Piscinibacter terrae</name>
    <dbReference type="NCBI Taxonomy" id="2496871"/>
    <lineage>
        <taxon>Bacteria</taxon>
        <taxon>Pseudomonadati</taxon>
        <taxon>Pseudomonadota</taxon>
        <taxon>Betaproteobacteria</taxon>
        <taxon>Burkholderiales</taxon>
        <taxon>Sphaerotilaceae</taxon>
        <taxon>Piscinibacter</taxon>
    </lineage>
</organism>
<dbReference type="EMBL" id="QUSW01000011">
    <property type="protein sequence ID" value="RQP21390.1"/>
    <property type="molecule type" value="Genomic_DNA"/>
</dbReference>
<keyword evidence="3" id="KW-1185">Reference proteome</keyword>
<reference evidence="2 3" key="2">
    <citation type="submission" date="2018-12" db="EMBL/GenBank/DDBJ databases">
        <title>Rhizobacter gummiphilus sp. nov., a rubber-degrading bacterium isolated from the soil of a botanical garden in Japan.</title>
        <authorList>
            <person name="Shunsuke S.S."/>
        </authorList>
    </citation>
    <scope>NUCLEOTIDE SEQUENCE [LARGE SCALE GENOMIC DNA]</scope>
    <source>
        <strain evidence="2 3">S-16</strain>
    </source>
</reference>
<proteinExistence type="predicted"/>
<accession>A0A3N7HH91</accession>
<evidence type="ECO:0000313" key="3">
    <source>
        <dbReference type="Proteomes" id="UP000267464"/>
    </source>
</evidence>
<dbReference type="AlphaFoldDB" id="A0A3N7HH91"/>
<comment type="caution">
    <text evidence="2">The sequence shown here is derived from an EMBL/GenBank/DDBJ whole genome shotgun (WGS) entry which is preliminary data.</text>
</comment>
<evidence type="ECO:0000313" key="2">
    <source>
        <dbReference type="EMBL" id="RQP21390.1"/>
    </source>
</evidence>
<dbReference type="Proteomes" id="UP000267464">
    <property type="component" value="Unassembled WGS sequence"/>
</dbReference>
<gene>
    <name evidence="2" type="ORF">DZC73_28295</name>
</gene>